<dbReference type="InterPro" id="IPR036291">
    <property type="entry name" value="NAD(P)-bd_dom_sf"/>
</dbReference>
<dbReference type="EMBL" id="JAUJLE010000856">
    <property type="protein sequence ID" value="KAK0950346.1"/>
    <property type="molecule type" value="Genomic_DNA"/>
</dbReference>
<gene>
    <name evidence="2" type="ORF">LTR91_025737</name>
</gene>
<evidence type="ECO:0000313" key="2">
    <source>
        <dbReference type="EMBL" id="KAK0950346.1"/>
    </source>
</evidence>
<reference evidence="2" key="1">
    <citation type="submission" date="2023-06" db="EMBL/GenBank/DDBJ databases">
        <title>Black Yeasts Isolated from many extreme environments.</title>
        <authorList>
            <person name="Coleine C."/>
            <person name="Stajich J.E."/>
            <person name="Selbmann L."/>
        </authorList>
    </citation>
    <scope>NUCLEOTIDE SEQUENCE</scope>
    <source>
        <strain evidence="2">CCFEE 5200</strain>
    </source>
</reference>
<dbReference type="Proteomes" id="UP001175353">
    <property type="component" value="Unassembled WGS sequence"/>
</dbReference>
<dbReference type="AlphaFoldDB" id="A0AAN6GZN8"/>
<keyword evidence="3" id="KW-1185">Reference proteome</keyword>
<evidence type="ECO:0008006" key="4">
    <source>
        <dbReference type="Google" id="ProtNLM"/>
    </source>
</evidence>
<dbReference type="Gene3D" id="3.40.50.720">
    <property type="entry name" value="NAD(P)-binding Rossmann-like Domain"/>
    <property type="match status" value="1"/>
</dbReference>
<dbReference type="PANTHER" id="PTHR43355">
    <property type="entry name" value="FLAVIN REDUCTASE (NADPH)"/>
    <property type="match status" value="1"/>
</dbReference>
<evidence type="ECO:0000313" key="3">
    <source>
        <dbReference type="Proteomes" id="UP001175353"/>
    </source>
</evidence>
<comment type="caution">
    <text evidence="2">The sequence shown here is derived from an EMBL/GenBank/DDBJ whole genome shotgun (WGS) entry which is preliminary data.</text>
</comment>
<evidence type="ECO:0000256" key="1">
    <source>
        <dbReference type="ARBA" id="ARBA00038376"/>
    </source>
</evidence>
<proteinExistence type="inferred from homology"/>
<dbReference type="SUPFAM" id="SSF51735">
    <property type="entry name" value="NAD(P)-binding Rossmann-fold domains"/>
    <property type="match status" value="1"/>
</dbReference>
<comment type="similarity">
    <text evidence="1">Belongs to the avfA family.</text>
</comment>
<dbReference type="InterPro" id="IPR051606">
    <property type="entry name" value="Polyketide_Oxido-like"/>
</dbReference>
<dbReference type="GO" id="GO:0004074">
    <property type="term" value="F:biliverdin reductase [NAD(P)H] activity"/>
    <property type="evidence" value="ECO:0007669"/>
    <property type="project" value="TreeGrafter"/>
</dbReference>
<name>A0AAN6GZN8_9PEZI</name>
<dbReference type="GO" id="GO:0042602">
    <property type="term" value="F:riboflavin reductase (NADPH) activity"/>
    <property type="evidence" value="ECO:0007669"/>
    <property type="project" value="TreeGrafter"/>
</dbReference>
<dbReference type="PANTHER" id="PTHR43355:SF2">
    <property type="entry name" value="FLAVIN REDUCTASE (NADPH)"/>
    <property type="match status" value="1"/>
</dbReference>
<accession>A0AAN6GZN8</accession>
<protein>
    <recommendedName>
        <fullName evidence="4">NAD(P)-binding domain-containing protein</fullName>
    </recommendedName>
</protein>
<sequence length="308" mass="33708">MATHGSRDQVDRHGTTQYLQAMQASTPELSPRYSTITTAKYQPNPTTAMSTIAFFGATGDSAGHCLAQTLTSGINCRALARNPSKLTASLLAKSVPSSTLDRHLTIIRGDAKDLEAVKRVLRTDDDEKATVVDKIVSGIGGTQLVFTWNPFRPFSLSDPKICQEAGATLLRALQELRPATKPMLINISTTGIPPKGVPRDVPWPYVVLYPWLGHVMHEDKRVLQGRLAEHMTVSPEGERGIRGYVNVKPSILMSGEAKGMQAVRQGVDEKPEVGYWINRVDVGGWIAESLVKSDGKAEWRNKSVTLTY</sequence>
<organism evidence="2 3">
    <name type="scientific">Friedmanniomyces endolithicus</name>
    <dbReference type="NCBI Taxonomy" id="329885"/>
    <lineage>
        <taxon>Eukaryota</taxon>
        <taxon>Fungi</taxon>
        <taxon>Dikarya</taxon>
        <taxon>Ascomycota</taxon>
        <taxon>Pezizomycotina</taxon>
        <taxon>Dothideomycetes</taxon>
        <taxon>Dothideomycetidae</taxon>
        <taxon>Mycosphaerellales</taxon>
        <taxon>Teratosphaeriaceae</taxon>
        <taxon>Friedmanniomyces</taxon>
    </lineage>
</organism>